<dbReference type="AlphaFoldDB" id="A0A853G051"/>
<dbReference type="InterPro" id="IPR050709">
    <property type="entry name" value="Biotin_Carboxyl_Carrier/Decarb"/>
</dbReference>
<organism evidence="3 4">
    <name type="scientific">Parapusillimonas granuli</name>
    <dbReference type="NCBI Taxonomy" id="380911"/>
    <lineage>
        <taxon>Bacteria</taxon>
        <taxon>Pseudomonadati</taxon>
        <taxon>Pseudomonadota</taxon>
        <taxon>Betaproteobacteria</taxon>
        <taxon>Burkholderiales</taxon>
        <taxon>Alcaligenaceae</taxon>
        <taxon>Parapusillimonas</taxon>
    </lineage>
</organism>
<sequence>MTALSITSDITGTVWKVLIKPGDKVEEDDALVILESMKMEIPVLATEAATVLEVRVTEGQAISEGDVVAVLEA</sequence>
<dbReference type="Proteomes" id="UP000559809">
    <property type="component" value="Unassembled WGS sequence"/>
</dbReference>
<dbReference type="NCBIfam" id="NF004547">
    <property type="entry name" value="PRK05889.1"/>
    <property type="match status" value="1"/>
</dbReference>
<reference evidence="3 4" key="1">
    <citation type="submission" date="2020-07" db="EMBL/GenBank/DDBJ databases">
        <title>Taxonomic revisions and descriptions of new bacterial species based on genomic comparisons in the high-G+C-content subgroup of the family Alcaligenaceae.</title>
        <authorList>
            <person name="Szabo A."/>
            <person name="Felfoldi T."/>
        </authorList>
    </citation>
    <scope>NUCLEOTIDE SEQUENCE [LARGE SCALE GENOMIC DNA]</scope>
    <source>
        <strain evidence="3 4">LMG 24012</strain>
    </source>
</reference>
<proteinExistence type="predicted"/>
<dbReference type="SUPFAM" id="SSF51230">
    <property type="entry name" value="Single hybrid motif"/>
    <property type="match status" value="1"/>
</dbReference>
<dbReference type="PANTHER" id="PTHR45266:SF3">
    <property type="entry name" value="OXALOACETATE DECARBOXYLASE ALPHA CHAIN"/>
    <property type="match status" value="1"/>
</dbReference>
<evidence type="ECO:0000313" key="3">
    <source>
        <dbReference type="EMBL" id="NYT50233.1"/>
    </source>
</evidence>
<dbReference type="EMBL" id="JACCEM010000006">
    <property type="protein sequence ID" value="NYT50233.1"/>
    <property type="molecule type" value="Genomic_DNA"/>
</dbReference>
<evidence type="ECO:0000313" key="4">
    <source>
        <dbReference type="Proteomes" id="UP000559809"/>
    </source>
</evidence>
<dbReference type="Pfam" id="PF00364">
    <property type="entry name" value="Biotin_lipoyl"/>
    <property type="match status" value="1"/>
</dbReference>
<evidence type="ECO:0000259" key="2">
    <source>
        <dbReference type="PROSITE" id="PS50968"/>
    </source>
</evidence>
<dbReference type="PROSITE" id="PS50968">
    <property type="entry name" value="BIOTINYL_LIPOYL"/>
    <property type="match status" value="1"/>
</dbReference>
<gene>
    <name evidence="3" type="ORF">H0A72_13015</name>
</gene>
<dbReference type="PANTHER" id="PTHR45266">
    <property type="entry name" value="OXALOACETATE DECARBOXYLASE ALPHA CHAIN"/>
    <property type="match status" value="1"/>
</dbReference>
<comment type="caution">
    <text evidence="3">The sequence shown here is derived from an EMBL/GenBank/DDBJ whole genome shotgun (WGS) entry which is preliminary data.</text>
</comment>
<keyword evidence="4" id="KW-1185">Reference proteome</keyword>
<feature type="domain" description="Lipoyl-binding" evidence="2">
    <location>
        <begin position="1"/>
        <end position="72"/>
    </location>
</feature>
<dbReference type="RefSeq" id="WP_180155965.1">
    <property type="nucleotide sequence ID" value="NZ_JACCEM010000006.1"/>
</dbReference>
<accession>A0A853G051</accession>
<dbReference type="Gene3D" id="2.40.50.100">
    <property type="match status" value="1"/>
</dbReference>
<dbReference type="CDD" id="cd06850">
    <property type="entry name" value="biotinyl_domain"/>
    <property type="match status" value="1"/>
</dbReference>
<dbReference type="InterPro" id="IPR000089">
    <property type="entry name" value="Biotin_lipoyl"/>
</dbReference>
<protein>
    <submittedName>
        <fullName evidence="3">Biotin/lipoyl-binding carrier protein</fullName>
    </submittedName>
</protein>
<name>A0A853G051_9BURK</name>
<keyword evidence="1" id="KW-0092">Biotin</keyword>
<dbReference type="InterPro" id="IPR011053">
    <property type="entry name" value="Single_hybrid_motif"/>
</dbReference>
<evidence type="ECO:0000256" key="1">
    <source>
        <dbReference type="ARBA" id="ARBA00023267"/>
    </source>
</evidence>